<evidence type="ECO:0000256" key="1">
    <source>
        <dbReference type="PROSITE-ProRule" id="PRU00047"/>
    </source>
</evidence>
<proteinExistence type="predicted"/>
<dbReference type="PROSITE" id="PS50158">
    <property type="entry name" value="ZF_CCHC"/>
    <property type="match status" value="1"/>
</dbReference>
<keyword evidence="1" id="KW-0862">Zinc</keyword>
<feature type="compositionally biased region" description="Basic residues" evidence="2">
    <location>
        <begin position="46"/>
        <end position="58"/>
    </location>
</feature>
<feature type="compositionally biased region" description="Basic residues" evidence="2">
    <location>
        <begin position="93"/>
        <end position="102"/>
    </location>
</feature>
<dbReference type="Proteomes" id="UP000233551">
    <property type="component" value="Unassembled WGS sequence"/>
</dbReference>
<feature type="compositionally biased region" description="Low complexity" evidence="2">
    <location>
        <begin position="103"/>
        <end position="114"/>
    </location>
</feature>
<keyword evidence="1" id="KW-0863">Zinc-finger</keyword>
<evidence type="ECO:0000259" key="3">
    <source>
        <dbReference type="PROSITE" id="PS50158"/>
    </source>
</evidence>
<dbReference type="GO" id="GO:0008270">
    <property type="term" value="F:zinc ion binding"/>
    <property type="evidence" value="ECO:0007669"/>
    <property type="project" value="UniProtKB-KW"/>
</dbReference>
<keyword evidence="1" id="KW-0479">Metal-binding</keyword>
<feature type="domain" description="CCHC-type" evidence="3">
    <location>
        <begin position="84"/>
        <end position="100"/>
    </location>
</feature>
<evidence type="ECO:0000256" key="2">
    <source>
        <dbReference type="SAM" id="MobiDB-lite"/>
    </source>
</evidence>
<dbReference type="EMBL" id="PGOL01008627">
    <property type="protein sequence ID" value="PKI31547.1"/>
    <property type="molecule type" value="Genomic_DNA"/>
</dbReference>
<feature type="region of interest" description="Disordered" evidence="2">
    <location>
        <begin position="35"/>
        <end position="63"/>
    </location>
</feature>
<organism evidence="4 5">
    <name type="scientific">Punica granatum</name>
    <name type="common">Pomegranate</name>
    <dbReference type="NCBI Taxonomy" id="22663"/>
    <lineage>
        <taxon>Eukaryota</taxon>
        <taxon>Viridiplantae</taxon>
        <taxon>Streptophyta</taxon>
        <taxon>Embryophyta</taxon>
        <taxon>Tracheophyta</taxon>
        <taxon>Spermatophyta</taxon>
        <taxon>Magnoliopsida</taxon>
        <taxon>eudicotyledons</taxon>
        <taxon>Gunneridae</taxon>
        <taxon>Pentapetalae</taxon>
        <taxon>rosids</taxon>
        <taxon>malvids</taxon>
        <taxon>Myrtales</taxon>
        <taxon>Lythraceae</taxon>
        <taxon>Punica</taxon>
    </lineage>
</organism>
<comment type="caution">
    <text evidence="4">The sequence shown here is derived from an EMBL/GenBank/DDBJ whole genome shotgun (WGS) entry which is preliminary data.</text>
</comment>
<gene>
    <name evidence="4" type="ORF">CRG98_048062</name>
</gene>
<dbReference type="GO" id="GO:0003676">
    <property type="term" value="F:nucleic acid binding"/>
    <property type="evidence" value="ECO:0007669"/>
    <property type="project" value="InterPro"/>
</dbReference>
<feature type="non-terminal residue" evidence="4">
    <location>
        <position position="114"/>
    </location>
</feature>
<dbReference type="AlphaFoldDB" id="A0A2I0HIL0"/>
<keyword evidence="5" id="KW-1185">Reference proteome</keyword>
<protein>
    <recommendedName>
        <fullName evidence="3">CCHC-type domain-containing protein</fullName>
    </recommendedName>
</protein>
<name>A0A2I0HIL0_PUNGR</name>
<dbReference type="InterPro" id="IPR001878">
    <property type="entry name" value="Znf_CCHC"/>
</dbReference>
<sequence>MPEDFIHNSYSVDKFRASYGPIIYPLRDIHDYDPTGLPLVKPPPIKAKRGRPKIVRKKGSNEQDIRVEKDGAEIVGNKGCIISKCSNCGGQGHNKRTCRKRGSATSAEVSSSSK</sequence>
<evidence type="ECO:0000313" key="4">
    <source>
        <dbReference type="EMBL" id="PKI31547.1"/>
    </source>
</evidence>
<feature type="region of interest" description="Disordered" evidence="2">
    <location>
        <begin position="90"/>
        <end position="114"/>
    </location>
</feature>
<evidence type="ECO:0000313" key="5">
    <source>
        <dbReference type="Proteomes" id="UP000233551"/>
    </source>
</evidence>
<accession>A0A2I0HIL0</accession>
<reference evidence="4 5" key="1">
    <citation type="submission" date="2017-11" db="EMBL/GenBank/DDBJ databases">
        <title>De-novo sequencing of pomegranate (Punica granatum L.) genome.</title>
        <authorList>
            <person name="Akparov Z."/>
            <person name="Amiraslanov A."/>
            <person name="Hajiyeva S."/>
            <person name="Abbasov M."/>
            <person name="Kaur K."/>
            <person name="Hamwieh A."/>
            <person name="Solovyev V."/>
            <person name="Salamov A."/>
            <person name="Braich B."/>
            <person name="Kosarev P."/>
            <person name="Mahmoud A."/>
            <person name="Hajiyev E."/>
            <person name="Babayeva S."/>
            <person name="Izzatullayeva V."/>
            <person name="Mammadov A."/>
            <person name="Mammadov A."/>
            <person name="Sharifova S."/>
            <person name="Ojaghi J."/>
            <person name="Eynullazada K."/>
            <person name="Bayramov B."/>
            <person name="Abdulazimova A."/>
            <person name="Shahmuradov I."/>
        </authorList>
    </citation>
    <scope>NUCLEOTIDE SEQUENCE [LARGE SCALE GENOMIC DNA]</scope>
    <source>
        <strain evidence="5">cv. AG2017</strain>
        <tissue evidence="4">Leaf</tissue>
    </source>
</reference>